<reference evidence="2" key="1">
    <citation type="submission" date="2020-01" db="EMBL/GenBank/DDBJ databases">
        <authorList>
            <person name="Mishra B."/>
        </authorList>
    </citation>
    <scope>NUCLEOTIDE SEQUENCE [LARGE SCALE GENOMIC DNA]</scope>
</reference>
<evidence type="ECO:0000259" key="1">
    <source>
        <dbReference type="Pfam" id="PF03372"/>
    </source>
</evidence>
<dbReference type="AlphaFoldDB" id="A0A6D2I8S9"/>
<dbReference type="OrthoDB" id="1113909at2759"/>
<dbReference type="InterPro" id="IPR036691">
    <property type="entry name" value="Endo/exonu/phosph_ase_sf"/>
</dbReference>
<sequence>MMNCLLWNCRGANKPNFRRSIRYILKKWKTDILALFETHAGGDRASRICQGLGFEESFRVDAIGQSGGLWLLWRTELGNVTVVSSGDQYIHAEIAKEGARVQLIVVYAAPTVSRRSGLWGQLKNVLQSLDGPVIIGGDFNTIIRLDERTGGNRQLSPD</sequence>
<feature type="domain" description="Endonuclease/exonuclease/phosphatase" evidence="1">
    <location>
        <begin position="6"/>
        <end position="143"/>
    </location>
</feature>
<dbReference type="PANTHER" id="PTHR35218:SF9">
    <property type="entry name" value="ENDONUCLEASE_EXONUCLEASE_PHOSPHATASE DOMAIN-CONTAINING PROTEIN"/>
    <property type="match status" value="1"/>
</dbReference>
<dbReference type="InterPro" id="IPR005135">
    <property type="entry name" value="Endo/exonuclease/phosphatase"/>
</dbReference>
<name>A0A6D2I8S9_9BRAS</name>
<dbReference type="Pfam" id="PF03372">
    <property type="entry name" value="Exo_endo_phos"/>
    <property type="match status" value="1"/>
</dbReference>
<comment type="caution">
    <text evidence="2">The sequence shown here is derived from an EMBL/GenBank/DDBJ whole genome shotgun (WGS) entry which is preliminary data.</text>
</comment>
<dbReference type="PANTHER" id="PTHR35218">
    <property type="entry name" value="RNASE H DOMAIN-CONTAINING PROTEIN"/>
    <property type="match status" value="1"/>
</dbReference>
<evidence type="ECO:0000313" key="2">
    <source>
        <dbReference type="EMBL" id="CAA7025017.1"/>
    </source>
</evidence>
<organism evidence="2 3">
    <name type="scientific">Microthlaspi erraticum</name>
    <dbReference type="NCBI Taxonomy" id="1685480"/>
    <lineage>
        <taxon>Eukaryota</taxon>
        <taxon>Viridiplantae</taxon>
        <taxon>Streptophyta</taxon>
        <taxon>Embryophyta</taxon>
        <taxon>Tracheophyta</taxon>
        <taxon>Spermatophyta</taxon>
        <taxon>Magnoliopsida</taxon>
        <taxon>eudicotyledons</taxon>
        <taxon>Gunneridae</taxon>
        <taxon>Pentapetalae</taxon>
        <taxon>rosids</taxon>
        <taxon>malvids</taxon>
        <taxon>Brassicales</taxon>
        <taxon>Brassicaceae</taxon>
        <taxon>Coluteocarpeae</taxon>
        <taxon>Microthlaspi</taxon>
    </lineage>
</organism>
<evidence type="ECO:0000313" key="3">
    <source>
        <dbReference type="Proteomes" id="UP000467841"/>
    </source>
</evidence>
<protein>
    <recommendedName>
        <fullName evidence="1">Endonuclease/exonuclease/phosphatase domain-containing protein</fullName>
    </recommendedName>
</protein>
<proteinExistence type="predicted"/>
<dbReference type="Gene3D" id="3.60.10.10">
    <property type="entry name" value="Endonuclease/exonuclease/phosphatase"/>
    <property type="match status" value="1"/>
</dbReference>
<gene>
    <name evidence="2" type="ORF">MERR_LOCUS12252</name>
</gene>
<dbReference type="Proteomes" id="UP000467841">
    <property type="component" value="Unassembled WGS sequence"/>
</dbReference>
<keyword evidence="3" id="KW-1185">Reference proteome</keyword>
<accession>A0A6D2I8S9</accession>
<dbReference type="SUPFAM" id="SSF56219">
    <property type="entry name" value="DNase I-like"/>
    <property type="match status" value="1"/>
</dbReference>
<dbReference type="EMBL" id="CACVBM020000965">
    <property type="protein sequence ID" value="CAA7025017.1"/>
    <property type="molecule type" value="Genomic_DNA"/>
</dbReference>
<dbReference type="GO" id="GO:0003824">
    <property type="term" value="F:catalytic activity"/>
    <property type="evidence" value="ECO:0007669"/>
    <property type="project" value="InterPro"/>
</dbReference>